<feature type="region of interest" description="Disordered" evidence="1">
    <location>
        <begin position="176"/>
        <end position="217"/>
    </location>
</feature>
<evidence type="ECO:0000256" key="1">
    <source>
        <dbReference type="SAM" id="MobiDB-lite"/>
    </source>
</evidence>
<accession>A0A8H3HMT4</accession>
<reference evidence="3" key="1">
    <citation type="submission" date="2021-01" db="EMBL/GenBank/DDBJ databases">
        <authorList>
            <person name="Kaushik A."/>
        </authorList>
    </citation>
    <scope>NUCLEOTIDE SEQUENCE</scope>
    <source>
        <strain evidence="3">AG6-10EEA</strain>
    </source>
</reference>
<protein>
    <recommendedName>
        <fullName evidence="2">DnaJ homologue subfamily C member 28 conserved domain-containing protein</fullName>
    </recommendedName>
</protein>
<dbReference type="Proteomes" id="UP000663853">
    <property type="component" value="Unassembled WGS sequence"/>
</dbReference>
<feature type="compositionally biased region" description="Polar residues" evidence="1">
    <location>
        <begin position="178"/>
        <end position="200"/>
    </location>
</feature>
<dbReference type="PANTHER" id="PTHR39394">
    <property type="entry name" value="YALI0E31793P"/>
    <property type="match status" value="1"/>
</dbReference>
<proteinExistence type="predicted"/>
<dbReference type="InterPro" id="IPR018961">
    <property type="entry name" value="DnaJ_homolog_subfam-C_membr-28"/>
</dbReference>
<sequence length="473" mass="53385">MHVRFGTLACTRKTTLCPHLSYQLWQKRNNHQSASVKLFADAEEEERASKGCSKPSQADIIRQQQEIWDGEERIQDAVLRMLVDKQVYKPLRTGQIRMADEKLKENIPQISTKTITQGFTNNELEQEFSDAHHTGSAYQTPVPASGLGRLPSSEPVPPWLVTFKVPSHAQASIKLGNFASTPPRSITSSDPLQKSVSSDPPSARTRAKQKAERRFAEGAGRIDRAREAILDYQGGIYGQEARSRPNPVSIRGWNALIEERIQKAQATGMFDKIEGRGKPLRQTTDEMNPFVAREEFLMNRIVLKNDAAPPWVELQKEAEKATLQLRELLISNWTRRITRMLPLSNPTSTLESLTPKSVSELRDSEWEQQEAKFHEAVIRDANEAIRRYNAVAPFIARRPLLTLQSELARCYTQAADGIVTNIQTRLAEGKHADTLKEVTPPGPGRVSRPSGWGLGKRLSDAMKRVYTRWFGRM</sequence>
<dbReference type="EMBL" id="CAJMXA010003889">
    <property type="protein sequence ID" value="CAE6523427.1"/>
    <property type="molecule type" value="Genomic_DNA"/>
</dbReference>
<comment type="caution">
    <text evidence="3">The sequence shown here is derived from an EMBL/GenBank/DDBJ whole genome shotgun (WGS) entry which is preliminary data.</text>
</comment>
<gene>
    <name evidence="3" type="ORF">RDB_LOCUS153341</name>
</gene>
<feature type="domain" description="DnaJ homologue subfamily C member 28 conserved" evidence="2">
    <location>
        <begin position="256"/>
        <end position="326"/>
    </location>
</feature>
<dbReference type="AlphaFoldDB" id="A0A8H3HMT4"/>
<dbReference type="PANTHER" id="PTHR39394:SF1">
    <property type="entry name" value="DNAJ HOMOLOGUE SUBFAMILY C MEMBER 28 CONSERVED DOMAIN-CONTAINING PROTEIN"/>
    <property type="match status" value="1"/>
</dbReference>
<dbReference type="Pfam" id="PF09350">
    <property type="entry name" value="DJC28_CD"/>
    <property type="match status" value="1"/>
</dbReference>
<organism evidence="3 4">
    <name type="scientific">Rhizoctonia solani</name>
    <dbReference type="NCBI Taxonomy" id="456999"/>
    <lineage>
        <taxon>Eukaryota</taxon>
        <taxon>Fungi</taxon>
        <taxon>Dikarya</taxon>
        <taxon>Basidiomycota</taxon>
        <taxon>Agaricomycotina</taxon>
        <taxon>Agaricomycetes</taxon>
        <taxon>Cantharellales</taxon>
        <taxon>Ceratobasidiaceae</taxon>
        <taxon>Rhizoctonia</taxon>
    </lineage>
</organism>
<evidence type="ECO:0000313" key="4">
    <source>
        <dbReference type="Proteomes" id="UP000663853"/>
    </source>
</evidence>
<evidence type="ECO:0000259" key="2">
    <source>
        <dbReference type="Pfam" id="PF09350"/>
    </source>
</evidence>
<evidence type="ECO:0000313" key="3">
    <source>
        <dbReference type="EMBL" id="CAE6523427.1"/>
    </source>
</evidence>
<name>A0A8H3HMT4_9AGAM</name>